<gene>
    <name evidence="2" type="ORF">AB5J51_16395</name>
</gene>
<organism evidence="2">
    <name type="scientific">Streptomyces sp. R33</name>
    <dbReference type="NCBI Taxonomy" id="3238629"/>
    <lineage>
        <taxon>Bacteria</taxon>
        <taxon>Bacillati</taxon>
        <taxon>Actinomycetota</taxon>
        <taxon>Actinomycetes</taxon>
        <taxon>Kitasatosporales</taxon>
        <taxon>Streptomycetaceae</taxon>
        <taxon>Streptomyces</taxon>
    </lineage>
</organism>
<dbReference type="EMBL" id="CP165727">
    <property type="protein sequence ID" value="XDV64398.1"/>
    <property type="molecule type" value="Genomic_DNA"/>
</dbReference>
<evidence type="ECO:0000313" key="2">
    <source>
        <dbReference type="EMBL" id="XDV64398.1"/>
    </source>
</evidence>
<reference evidence="2" key="1">
    <citation type="submission" date="2024-08" db="EMBL/GenBank/DDBJ databases">
        <authorList>
            <person name="Yu S.T."/>
        </authorList>
    </citation>
    <scope>NUCLEOTIDE SEQUENCE</scope>
    <source>
        <strain evidence="2">R33</strain>
    </source>
</reference>
<dbReference type="AlphaFoldDB" id="A0AB39Y335"/>
<feature type="region of interest" description="Disordered" evidence="1">
    <location>
        <begin position="138"/>
        <end position="171"/>
    </location>
</feature>
<evidence type="ECO:0000256" key="1">
    <source>
        <dbReference type="SAM" id="MobiDB-lite"/>
    </source>
</evidence>
<sequence>MGVVLRRLVAGLAAIVLVAEAAVLVLVHFVLGRTTHNQSMSIAGMDPDVMSLATYGMGAGIGAFLLLCAVLLAVVAVRDRAPGTFARIVLVTAAVTHGLLGALAVGLVGWGAFAVMMLILCLLVLTLVLYAAQGGAGAPAGGAGSGPDGRDGRDVQDAPPAPFGELKPTNP</sequence>
<feature type="compositionally biased region" description="Gly residues" evidence="1">
    <location>
        <begin position="138"/>
        <end position="147"/>
    </location>
</feature>
<evidence type="ECO:0008006" key="3">
    <source>
        <dbReference type="Google" id="ProtNLM"/>
    </source>
</evidence>
<dbReference type="RefSeq" id="WP_234382048.1">
    <property type="nucleotide sequence ID" value="NZ_CP165727.1"/>
</dbReference>
<proteinExistence type="predicted"/>
<protein>
    <recommendedName>
        <fullName evidence="3">Integral membrane protein</fullName>
    </recommendedName>
</protein>
<accession>A0AB39Y335</accession>
<name>A0AB39Y335_9ACTN</name>